<accession>A0ABP6AXN6</accession>
<evidence type="ECO:0000313" key="2">
    <source>
        <dbReference type="EMBL" id="GAA2526320.1"/>
    </source>
</evidence>
<comment type="caution">
    <text evidence="2">The sequence shown here is derived from an EMBL/GenBank/DDBJ whole genome shotgun (WGS) entry which is preliminary data.</text>
</comment>
<feature type="compositionally biased region" description="Basic and acidic residues" evidence="1">
    <location>
        <begin position="86"/>
        <end position="98"/>
    </location>
</feature>
<organism evidence="2 3">
    <name type="scientific">Streptomyces levis</name>
    <dbReference type="NCBI Taxonomy" id="285566"/>
    <lineage>
        <taxon>Bacteria</taxon>
        <taxon>Bacillati</taxon>
        <taxon>Actinomycetota</taxon>
        <taxon>Actinomycetes</taxon>
        <taxon>Kitasatosporales</taxon>
        <taxon>Streptomycetaceae</taxon>
        <taxon>Streptomyces</taxon>
    </lineage>
</organism>
<evidence type="ECO:0000256" key="1">
    <source>
        <dbReference type="SAM" id="MobiDB-lite"/>
    </source>
</evidence>
<keyword evidence="3" id="KW-1185">Reference proteome</keyword>
<dbReference type="EMBL" id="BAAATM010000006">
    <property type="protein sequence ID" value="GAA2526320.1"/>
    <property type="molecule type" value="Genomic_DNA"/>
</dbReference>
<sequence>MPLSGPGRRPGYRDHGRAALAVPSFSHVSHHEPPRTSDVPFPSSPRARSGPRRRSLLAVGPAALALAGCTAGPEGSGDAGDGPSAAERRARARAARDSEGLLERYDAVIAARPSLAGRLGPLRENVVRHVQAFGGGRKASPAASVPPSGPASPPASPPASGTASSPVSSPVAVAGNDKDALAGLAAAERELADRRSKELLGVPGELARLLASAAAAGAAHVYLLSEGDA</sequence>
<feature type="compositionally biased region" description="Low complexity" evidence="1">
    <location>
        <begin position="158"/>
        <end position="174"/>
    </location>
</feature>
<proteinExistence type="predicted"/>
<feature type="region of interest" description="Disordered" evidence="1">
    <location>
        <begin position="68"/>
        <end position="98"/>
    </location>
</feature>
<dbReference type="Proteomes" id="UP001501095">
    <property type="component" value="Unassembled WGS sequence"/>
</dbReference>
<feature type="compositionally biased region" description="Pro residues" evidence="1">
    <location>
        <begin position="147"/>
        <end position="157"/>
    </location>
</feature>
<protein>
    <submittedName>
        <fullName evidence="2">Lipoprotein</fullName>
    </submittedName>
</protein>
<feature type="region of interest" description="Disordered" evidence="1">
    <location>
        <begin position="1"/>
        <end position="54"/>
    </location>
</feature>
<name>A0ABP6AXN6_9ACTN</name>
<gene>
    <name evidence="2" type="ORF">GCM10010423_20410</name>
</gene>
<evidence type="ECO:0000313" key="3">
    <source>
        <dbReference type="Proteomes" id="UP001501095"/>
    </source>
</evidence>
<reference evidence="3" key="1">
    <citation type="journal article" date="2019" name="Int. J. Syst. Evol. Microbiol.">
        <title>The Global Catalogue of Microorganisms (GCM) 10K type strain sequencing project: providing services to taxonomists for standard genome sequencing and annotation.</title>
        <authorList>
            <consortium name="The Broad Institute Genomics Platform"/>
            <consortium name="The Broad Institute Genome Sequencing Center for Infectious Disease"/>
            <person name="Wu L."/>
            <person name="Ma J."/>
        </authorList>
    </citation>
    <scope>NUCLEOTIDE SEQUENCE [LARGE SCALE GENOMIC DNA]</scope>
    <source>
        <strain evidence="3">JCM 6924</strain>
    </source>
</reference>
<feature type="region of interest" description="Disordered" evidence="1">
    <location>
        <begin position="136"/>
        <end position="174"/>
    </location>
</feature>
<keyword evidence="2" id="KW-0449">Lipoprotein</keyword>